<evidence type="ECO:0000256" key="3">
    <source>
        <dbReference type="ARBA" id="ARBA00022516"/>
    </source>
</evidence>
<keyword evidence="5 10" id="KW-0443">Lipid metabolism</keyword>
<sequence length="336" mass="35351">MRISIDAMGGDYAPQEIVAGTLQAAEKLKGLEKLFLVGDETAIKTELAKHKGAVPSCIEIVHASEVVGMGESPAVAIRRKKDSSITRALELVKDGKADAIFSAGNTGAAVAGATLKLRTLTGVARPAIAAIMPTPKDPFVLLDAGANPDSTPEMLQQFAVMGSIYSREILGVKNPNVGLLSIGEEAAKGNETTKKTFRLLDESHLNFSGNVESRDLFSGKVSVAVCDGFVGNVVLKTSEAVASMISSWLKIMFRANPVRILGYFLSRGVFKEMRSHADPSSHGGAPLLGANGIVIIGHGSSNAHATFNGIRVASEAIDHDLNHLIEAELASINPKT</sequence>
<keyword evidence="4 10" id="KW-0808">Transferase</keyword>
<dbReference type="InterPro" id="IPR012281">
    <property type="entry name" value="Phospholipid_synth_PlsX-like"/>
</dbReference>
<evidence type="ECO:0000256" key="6">
    <source>
        <dbReference type="ARBA" id="ARBA00023209"/>
    </source>
</evidence>
<evidence type="ECO:0000313" key="11">
    <source>
        <dbReference type="EMBL" id="VGO20579.1"/>
    </source>
</evidence>
<organism evidence="11 12">
    <name type="scientific">Pontiella sulfatireligans</name>
    <dbReference type="NCBI Taxonomy" id="2750658"/>
    <lineage>
        <taxon>Bacteria</taxon>
        <taxon>Pseudomonadati</taxon>
        <taxon>Kiritimatiellota</taxon>
        <taxon>Kiritimatiellia</taxon>
        <taxon>Kiritimatiellales</taxon>
        <taxon>Pontiellaceae</taxon>
        <taxon>Pontiella</taxon>
    </lineage>
</organism>
<comment type="subunit">
    <text evidence="9 10">Homodimer. Probably interacts with PlsY.</text>
</comment>
<dbReference type="PANTHER" id="PTHR30100:SF1">
    <property type="entry name" value="PHOSPHATE ACYLTRANSFERASE"/>
    <property type="match status" value="1"/>
</dbReference>
<dbReference type="EMBL" id="CAAHFH010000001">
    <property type="protein sequence ID" value="VGO20579.1"/>
    <property type="molecule type" value="Genomic_DNA"/>
</dbReference>
<name>A0A6C2UKT7_9BACT</name>
<evidence type="ECO:0000256" key="2">
    <source>
        <dbReference type="ARBA" id="ARBA00022490"/>
    </source>
</evidence>
<keyword evidence="12" id="KW-1185">Reference proteome</keyword>
<keyword evidence="7 10" id="KW-1208">Phospholipid metabolism</keyword>
<dbReference type="NCBIfam" id="TIGR00182">
    <property type="entry name" value="plsX"/>
    <property type="match status" value="1"/>
</dbReference>
<dbReference type="SUPFAM" id="SSF53659">
    <property type="entry name" value="Isocitrate/Isopropylmalate dehydrogenase-like"/>
    <property type="match status" value="1"/>
</dbReference>
<evidence type="ECO:0000256" key="8">
    <source>
        <dbReference type="ARBA" id="ARBA00024069"/>
    </source>
</evidence>
<dbReference type="Pfam" id="PF02504">
    <property type="entry name" value="FA_synthesis"/>
    <property type="match status" value="1"/>
</dbReference>
<dbReference type="EC" id="2.3.1.274" evidence="8 10"/>
<evidence type="ECO:0000256" key="9">
    <source>
        <dbReference type="ARBA" id="ARBA00046608"/>
    </source>
</evidence>
<dbReference type="PANTHER" id="PTHR30100">
    <property type="entry name" value="FATTY ACID/PHOSPHOLIPID SYNTHESIS PROTEIN PLSX"/>
    <property type="match status" value="1"/>
</dbReference>
<keyword evidence="3 10" id="KW-0444">Lipid biosynthesis</keyword>
<comment type="similarity">
    <text evidence="10">Belongs to the PlsX family.</text>
</comment>
<gene>
    <name evidence="10 11" type="primary">plsX</name>
    <name evidence="11" type="ORF">SCARR_02644</name>
</gene>
<dbReference type="GO" id="GO:0006633">
    <property type="term" value="P:fatty acid biosynthetic process"/>
    <property type="evidence" value="ECO:0007669"/>
    <property type="project" value="UniProtKB-UniRule"/>
</dbReference>
<dbReference type="InterPro" id="IPR003664">
    <property type="entry name" value="FA_synthesis"/>
</dbReference>
<dbReference type="PIRSF" id="PIRSF002465">
    <property type="entry name" value="Phsphlp_syn_PlsX"/>
    <property type="match status" value="1"/>
</dbReference>
<dbReference type="AlphaFoldDB" id="A0A6C2UKT7"/>
<comment type="subcellular location">
    <subcellularLocation>
        <location evidence="10">Cytoplasm</location>
    </subcellularLocation>
    <text evidence="10">Associated with the membrane possibly through PlsY.</text>
</comment>
<evidence type="ECO:0000256" key="10">
    <source>
        <dbReference type="HAMAP-Rule" id="MF_00019"/>
    </source>
</evidence>
<dbReference type="HAMAP" id="MF_00019">
    <property type="entry name" value="PlsX"/>
    <property type="match status" value="1"/>
</dbReference>
<dbReference type="Proteomes" id="UP000346198">
    <property type="component" value="Unassembled WGS sequence"/>
</dbReference>
<evidence type="ECO:0000256" key="7">
    <source>
        <dbReference type="ARBA" id="ARBA00023264"/>
    </source>
</evidence>
<dbReference type="UniPathway" id="UPA00085"/>
<dbReference type="GO" id="GO:0043811">
    <property type="term" value="F:phosphate:acyl-[acyl carrier protein] acyltransferase activity"/>
    <property type="evidence" value="ECO:0007669"/>
    <property type="project" value="UniProtKB-UniRule"/>
</dbReference>
<reference evidence="11 12" key="1">
    <citation type="submission" date="2019-04" db="EMBL/GenBank/DDBJ databases">
        <authorList>
            <person name="Van Vliet M D."/>
        </authorList>
    </citation>
    <scope>NUCLEOTIDE SEQUENCE [LARGE SCALE GENOMIC DNA]</scope>
    <source>
        <strain evidence="11 12">F21</strain>
    </source>
</reference>
<dbReference type="GO" id="GO:0008654">
    <property type="term" value="P:phospholipid biosynthetic process"/>
    <property type="evidence" value="ECO:0007669"/>
    <property type="project" value="UniProtKB-KW"/>
</dbReference>
<comment type="catalytic activity">
    <reaction evidence="1 10">
        <text>a fatty acyl-[ACP] + phosphate = an acyl phosphate + holo-[ACP]</text>
        <dbReference type="Rhea" id="RHEA:42292"/>
        <dbReference type="Rhea" id="RHEA-COMP:9685"/>
        <dbReference type="Rhea" id="RHEA-COMP:14125"/>
        <dbReference type="ChEBI" id="CHEBI:43474"/>
        <dbReference type="ChEBI" id="CHEBI:59918"/>
        <dbReference type="ChEBI" id="CHEBI:64479"/>
        <dbReference type="ChEBI" id="CHEBI:138651"/>
        <dbReference type="EC" id="2.3.1.274"/>
    </reaction>
</comment>
<evidence type="ECO:0000256" key="1">
    <source>
        <dbReference type="ARBA" id="ARBA00001232"/>
    </source>
</evidence>
<dbReference type="RefSeq" id="WP_136061982.1">
    <property type="nucleotide sequence ID" value="NZ_CAAHFH010000001.1"/>
</dbReference>
<proteinExistence type="inferred from homology"/>
<accession>A0A6C2UKT7</accession>
<keyword evidence="2 10" id="KW-0963">Cytoplasm</keyword>
<evidence type="ECO:0000313" key="12">
    <source>
        <dbReference type="Proteomes" id="UP000346198"/>
    </source>
</evidence>
<evidence type="ECO:0000256" key="5">
    <source>
        <dbReference type="ARBA" id="ARBA00023098"/>
    </source>
</evidence>
<evidence type="ECO:0000256" key="4">
    <source>
        <dbReference type="ARBA" id="ARBA00022679"/>
    </source>
</evidence>
<comment type="function">
    <text evidence="10">Catalyzes the reversible formation of acyl-phosphate (acyl-PO(4)) from acyl-[acyl-carrier-protein] (acyl-ACP). This enzyme utilizes acyl-ACP as fatty acyl donor, but not acyl-CoA.</text>
</comment>
<keyword evidence="11" id="KW-0012">Acyltransferase</keyword>
<dbReference type="GO" id="GO:0005737">
    <property type="term" value="C:cytoplasm"/>
    <property type="evidence" value="ECO:0007669"/>
    <property type="project" value="UniProtKB-SubCell"/>
</dbReference>
<protein>
    <recommendedName>
        <fullName evidence="8 10">Phosphate acyltransferase</fullName>
        <ecNumber evidence="8 10">2.3.1.274</ecNumber>
    </recommendedName>
    <alternativeName>
        <fullName evidence="10">Acyl-ACP phosphotransacylase</fullName>
    </alternativeName>
    <alternativeName>
        <fullName evidence="10">Acyl-[acyl-carrier-protein]--phosphate acyltransferase</fullName>
    </alternativeName>
    <alternativeName>
        <fullName evidence="10">Phosphate-acyl-ACP acyltransferase</fullName>
    </alternativeName>
</protein>
<comment type="pathway">
    <text evidence="10">Lipid metabolism; phospholipid metabolism.</text>
</comment>
<keyword evidence="6 10" id="KW-0594">Phospholipid biosynthesis</keyword>
<dbReference type="Gene3D" id="3.40.718.10">
    <property type="entry name" value="Isopropylmalate Dehydrogenase"/>
    <property type="match status" value="1"/>
</dbReference>